<organism evidence="1">
    <name type="scientific">bioreactor metagenome</name>
    <dbReference type="NCBI Taxonomy" id="1076179"/>
    <lineage>
        <taxon>unclassified sequences</taxon>
        <taxon>metagenomes</taxon>
        <taxon>ecological metagenomes</taxon>
    </lineage>
</organism>
<reference evidence="1" key="1">
    <citation type="submission" date="2019-08" db="EMBL/GenBank/DDBJ databases">
        <authorList>
            <person name="Kucharzyk K."/>
            <person name="Murdoch R.W."/>
            <person name="Higgins S."/>
            <person name="Loffler F."/>
        </authorList>
    </citation>
    <scope>NUCLEOTIDE SEQUENCE</scope>
</reference>
<dbReference type="AlphaFoldDB" id="A0A645EFQ0"/>
<protein>
    <submittedName>
        <fullName evidence="1">Uncharacterized protein</fullName>
    </submittedName>
</protein>
<sequence>MGVPDGNQFAGGGQHQGIGSLDAVHGRINGLLNGGLPEPFLHDDIGDDLRVGGGLKNGTLGLQLLPQLVGIGEVAVVGQGHAALVVIYQNGLDISFVIAAGGAVAYVAHGDVALPQRLKMLRREHVAHQSHVPIGGEHAVVVHHDAAALLPPMLQSVQRIIAQGGHVLRLFAKYPENAAFLMEMAGRDPNTFSSRHGLSFSS</sequence>
<accession>A0A645EFQ0</accession>
<evidence type="ECO:0000313" key="1">
    <source>
        <dbReference type="EMBL" id="MPM99422.1"/>
    </source>
</evidence>
<comment type="caution">
    <text evidence="1">The sequence shown here is derived from an EMBL/GenBank/DDBJ whole genome shotgun (WGS) entry which is preliminary data.</text>
</comment>
<dbReference type="AntiFam" id="ANF00105">
    <property type="entry name" value="Shadow ORF (opposite purF)"/>
</dbReference>
<name>A0A645EFQ0_9ZZZZ</name>
<dbReference type="EMBL" id="VSSQ01045510">
    <property type="protein sequence ID" value="MPM99422.1"/>
    <property type="molecule type" value="Genomic_DNA"/>
</dbReference>
<gene>
    <name evidence="1" type="ORF">SDC9_146613</name>
</gene>
<proteinExistence type="predicted"/>